<keyword evidence="1" id="KW-1133">Transmembrane helix</keyword>
<feature type="transmembrane region" description="Helical" evidence="1">
    <location>
        <begin position="12"/>
        <end position="34"/>
    </location>
</feature>
<dbReference type="InterPro" id="IPR051162">
    <property type="entry name" value="T4SS_component"/>
</dbReference>
<evidence type="ECO:0000313" key="4">
    <source>
        <dbReference type="EMBL" id="PIV10401.1"/>
    </source>
</evidence>
<evidence type="ECO:0000256" key="1">
    <source>
        <dbReference type="SAM" id="Phobius"/>
    </source>
</evidence>
<comment type="caution">
    <text evidence="4">The sequence shown here is derived from an EMBL/GenBank/DDBJ whole genome shotgun (WGS) entry which is preliminary data.</text>
</comment>
<evidence type="ECO:0000259" key="2">
    <source>
        <dbReference type="Pfam" id="PF01935"/>
    </source>
</evidence>
<dbReference type="PROSITE" id="PS00675">
    <property type="entry name" value="SIGMA54_INTERACT_1"/>
    <property type="match status" value="1"/>
</dbReference>
<proteinExistence type="predicted"/>
<feature type="domain" description="DUF8128" evidence="3">
    <location>
        <begin position="67"/>
        <end position="386"/>
    </location>
</feature>
<evidence type="ECO:0000313" key="5">
    <source>
        <dbReference type="Proteomes" id="UP000229894"/>
    </source>
</evidence>
<dbReference type="EMBL" id="PEUX01000016">
    <property type="protein sequence ID" value="PIV10401.1"/>
    <property type="molecule type" value="Genomic_DNA"/>
</dbReference>
<dbReference type="Gene3D" id="3.40.50.300">
    <property type="entry name" value="P-loop containing nucleotide triphosphate hydrolases"/>
    <property type="match status" value="2"/>
</dbReference>
<evidence type="ECO:0000259" key="3">
    <source>
        <dbReference type="Pfam" id="PF26449"/>
    </source>
</evidence>
<feature type="domain" description="Helicase HerA central" evidence="2">
    <location>
        <begin position="419"/>
        <end position="500"/>
    </location>
</feature>
<name>A0A2M7BV23_9BACT</name>
<dbReference type="SUPFAM" id="SSF52540">
    <property type="entry name" value="P-loop containing nucleoside triphosphate hydrolases"/>
    <property type="match status" value="1"/>
</dbReference>
<organism evidence="4 5">
    <name type="scientific">Candidatus Portnoybacteria bacterium CG03_land_8_20_14_0_80_41_10</name>
    <dbReference type="NCBI Taxonomy" id="1974808"/>
    <lineage>
        <taxon>Bacteria</taxon>
        <taxon>Candidatus Portnoyibacteriota</taxon>
    </lineage>
</organism>
<dbReference type="Proteomes" id="UP000229894">
    <property type="component" value="Unassembled WGS sequence"/>
</dbReference>
<dbReference type="InterPro" id="IPR027417">
    <property type="entry name" value="P-loop_NTPase"/>
</dbReference>
<accession>A0A2M7BV23</accession>
<dbReference type="Pfam" id="PF01935">
    <property type="entry name" value="DUF87"/>
    <property type="match status" value="1"/>
</dbReference>
<protein>
    <recommendedName>
        <fullName evidence="6">Type IV secretion system coupling protein TraD DNA-binding domain-containing protein</fullName>
    </recommendedName>
</protein>
<reference evidence="5" key="1">
    <citation type="submission" date="2017-09" db="EMBL/GenBank/DDBJ databases">
        <title>Depth-based differentiation of microbial function through sediment-hosted aquifers and enrichment of novel symbionts in the deep terrestrial subsurface.</title>
        <authorList>
            <person name="Probst A.J."/>
            <person name="Ladd B."/>
            <person name="Jarett J.K."/>
            <person name="Geller-Mcgrath D.E."/>
            <person name="Sieber C.M.K."/>
            <person name="Emerson J.B."/>
            <person name="Anantharaman K."/>
            <person name="Thomas B.C."/>
            <person name="Malmstrom R."/>
            <person name="Stieglmeier M."/>
            <person name="Klingl A."/>
            <person name="Woyke T."/>
            <person name="Ryan C.M."/>
            <person name="Banfield J.F."/>
        </authorList>
    </citation>
    <scope>NUCLEOTIDE SEQUENCE [LARGE SCALE GENOMIC DNA]</scope>
</reference>
<dbReference type="InterPro" id="IPR025662">
    <property type="entry name" value="Sigma_54_int_dom_ATP-bd_1"/>
</dbReference>
<dbReference type="AlphaFoldDB" id="A0A2M7BV23"/>
<evidence type="ECO:0008006" key="6">
    <source>
        <dbReference type="Google" id="ProtNLM"/>
    </source>
</evidence>
<dbReference type="CDD" id="cd01127">
    <property type="entry name" value="TrwB_TraG_TraD_VirD4"/>
    <property type="match status" value="1"/>
</dbReference>
<gene>
    <name evidence="4" type="ORF">COS49_00720</name>
</gene>
<keyword evidence="1" id="KW-0812">Transmembrane</keyword>
<dbReference type="InterPro" id="IPR002789">
    <property type="entry name" value="HerA_central"/>
</dbReference>
<keyword evidence="1" id="KW-0472">Membrane</keyword>
<dbReference type="PANTHER" id="PTHR30121:SF11">
    <property type="entry name" value="AAA+ ATPASE DOMAIN-CONTAINING PROTEIN"/>
    <property type="match status" value="1"/>
</dbReference>
<dbReference type="InterPro" id="IPR058441">
    <property type="entry name" value="DUF8128"/>
</dbReference>
<sequence>MEVNLNLDLNQILLPIVFFLVLAIFIIGSSLFILRLKNRGRLTRALNMSLFLITLPRKAKKEEGEAPKSEKEIVSVMEQLYASLSNIKETKDVFIYGQPHLIFEIATPQVGEEIAFYMAVPRGYEDVIEKQIHGLYPDASVEKSEDYNIFNPQGAASGSYLKLARSHILPFKTYQNLETDPLNGMTNTLSKLAEEGEGAAVQIIIRPASSRQWTELGLKVAQEMQQGKSYQMAKIKASRGWFLKTLGYFSEAIKGSSQSQNKEGVSQSAKAERPTLTPLQEEIVKALENKASKVGFETNLRLLVSAANQQRAEQILGHLESAFVQFNAPNLNQLKSFRLRKGRGLKKLIYQFSFRLFNPKQKMILNTEELTSLFHFPTKTIETPKVKFLKSESAAPPANLPKEGIILGRNPYRGIETIVRLRPDDRRRHLYVVGQTGTGKSVFLRNMLVQDIRAGAGIGLLDPHGDLVEGVLGLIPQERAEDVIVLDPANLERPIGLNMLEYDPQYPEQKTFVGNELINIFDKLYDLRQTGGPMFEQYTRNALLLLMDDPTKKFTLMEVPKVLADKEFREELLVKCQNIIVKDFWQKEAEKAGGEAALQNIVPYITSKFNIFIANDYMRPIIGQSASTINFRQIMDEKKILLANLSKGRLGDINSSLLGLIVTGKLLMAAFSRVDLPEADRQDFYLYMDEFQNFTTDSIATILSEARKYRLSLIIAHQFIGQLEDKIREAVFGNVGSLVSFRVGAEDAEFLVKQFEPVFGVSDLININNFNAYIKLMINNETSQPFNLLTDPPEKEKPAIAQAIKKLTALKYGREKSLVEKEIASRWQPALTEQSPSPDMEVR</sequence>
<dbReference type="Pfam" id="PF26449">
    <property type="entry name" value="DUF8128"/>
    <property type="match status" value="1"/>
</dbReference>
<dbReference type="PANTHER" id="PTHR30121">
    <property type="entry name" value="UNCHARACTERIZED PROTEIN YJGR-RELATED"/>
    <property type="match status" value="1"/>
</dbReference>